<organism evidence="1">
    <name type="scientific">Lepeophtheirus salmonis</name>
    <name type="common">Salmon louse</name>
    <name type="synonym">Caligus salmonis</name>
    <dbReference type="NCBI Taxonomy" id="72036"/>
    <lineage>
        <taxon>Eukaryota</taxon>
        <taxon>Metazoa</taxon>
        <taxon>Ecdysozoa</taxon>
        <taxon>Arthropoda</taxon>
        <taxon>Crustacea</taxon>
        <taxon>Multicrustacea</taxon>
        <taxon>Hexanauplia</taxon>
        <taxon>Copepoda</taxon>
        <taxon>Siphonostomatoida</taxon>
        <taxon>Caligidae</taxon>
        <taxon>Lepeophtheirus</taxon>
    </lineage>
</organism>
<name>A0A0K2U875_LEPSM</name>
<accession>A0A0K2U875</accession>
<protein>
    <submittedName>
        <fullName evidence="1">Uncharacterized protein</fullName>
    </submittedName>
</protein>
<sequence length="75" mass="8873">MSDLPTFPWDFYFWSEMIRKVNEHLHSSLRSLKLSVKRNMPHFNKKNVIKACSPFISSILMVINAESNHIEFYNG</sequence>
<dbReference type="EMBL" id="HACA01016525">
    <property type="protein sequence ID" value="CDW33886.1"/>
    <property type="molecule type" value="Transcribed_RNA"/>
</dbReference>
<dbReference type="AlphaFoldDB" id="A0A0K2U875"/>
<reference evidence="1" key="1">
    <citation type="submission" date="2014-05" db="EMBL/GenBank/DDBJ databases">
        <authorList>
            <person name="Chronopoulou M."/>
        </authorList>
    </citation>
    <scope>NUCLEOTIDE SEQUENCE</scope>
    <source>
        <tissue evidence="1">Whole organism</tissue>
    </source>
</reference>
<evidence type="ECO:0000313" key="1">
    <source>
        <dbReference type="EMBL" id="CDW33886.1"/>
    </source>
</evidence>
<proteinExistence type="predicted"/>